<dbReference type="SUPFAM" id="SSF50978">
    <property type="entry name" value="WD40 repeat-like"/>
    <property type="match status" value="1"/>
</dbReference>
<organism evidence="6 7">
    <name type="scientific">Riccia fluitans</name>
    <dbReference type="NCBI Taxonomy" id="41844"/>
    <lineage>
        <taxon>Eukaryota</taxon>
        <taxon>Viridiplantae</taxon>
        <taxon>Streptophyta</taxon>
        <taxon>Embryophyta</taxon>
        <taxon>Marchantiophyta</taxon>
        <taxon>Marchantiopsida</taxon>
        <taxon>Marchantiidae</taxon>
        <taxon>Marchantiales</taxon>
        <taxon>Ricciaceae</taxon>
        <taxon>Riccia</taxon>
    </lineage>
</organism>
<feature type="repeat" description="WD" evidence="3">
    <location>
        <begin position="894"/>
        <end position="920"/>
    </location>
</feature>
<comment type="caution">
    <text evidence="6">The sequence shown here is derived from an EMBL/GenBank/DDBJ whole genome shotgun (WGS) entry which is preliminary data.</text>
</comment>
<dbReference type="PANTHER" id="PTHR12296:SF21">
    <property type="entry name" value="DENN DOMAIN-CONTAINING PROTEIN 3"/>
    <property type="match status" value="1"/>
</dbReference>
<dbReference type="InterPro" id="IPR051696">
    <property type="entry name" value="DENN_Domain_GEFs"/>
</dbReference>
<dbReference type="Pfam" id="PF03456">
    <property type="entry name" value="uDENN"/>
    <property type="match status" value="1"/>
</dbReference>
<dbReference type="PROSITE" id="PS50294">
    <property type="entry name" value="WD_REPEATS_REGION"/>
    <property type="match status" value="4"/>
</dbReference>
<feature type="region of interest" description="Disordered" evidence="4">
    <location>
        <begin position="830"/>
        <end position="863"/>
    </location>
</feature>
<dbReference type="Gene3D" id="3.30.450.200">
    <property type="match status" value="1"/>
</dbReference>
<feature type="repeat" description="WD" evidence="3">
    <location>
        <begin position="925"/>
        <end position="955"/>
    </location>
</feature>
<dbReference type="InterPro" id="IPR015943">
    <property type="entry name" value="WD40/YVTN_repeat-like_dom_sf"/>
</dbReference>
<gene>
    <name evidence="6" type="ORF">R1flu_018689</name>
</gene>
<sequence>MATKARFIEYFVVCGLGPDLQTTENHRGFHGTQNLKYQPALLDQFPSSTDSDIPSPPPQLPLCVLPGGIEFYSSGPSPSDESSHPRSYPIVLTDGDGSKIYVCCVAFRDPVDDDVAQAYRIPANSYVDKCICVVSHSPSFKVFREALEELHRLCFATSGASKPLWDIVAHMVLGVPLPGPGRQVLFAVENFLLNVEAPPTDGLPHADMSFQPLVQCLDIDNVIRLFTAVLLERRVLLRASKYSVLTMIAEALCQLIYPIKWQHVYIPVLFYGGVEYIDAPTPYLMGLHSSVDTSGLQMDGVVDVDLDNNKIITSADEPIPAVPEPELGRLRNDLLQLIHSNLAHLDRARTSYNAVHDAYVRRFSKPWCSQHDRELRIIFLKFFATILYGYRDFVDYSLPEKVFNSQAFLKKRSRMTSRDTEPMVAEFLSSQGFIEFLERGYGCATAGPNLVDRIQEAMGRGQDPSICFPEPQGQPEILTVSDTTTIQAPATRARYCYDRFPSIVRTPAQEEKRKAVLAAVNNTVERPSRSVPTAVPTPGRGAAQQSKLESLNPEERAAERERMVLDIKVKLQGLWRRLLMLGPTDDPLGSFEFGTIYALIESDAEGIGGSGFVECIREHISTGWQCKLTDEQFIAVKELIKTTVSRATSRNDMGTVRDSLEIAFQVHKKDMAGISDYIQRHLGTLPVWNEPRFWDGYFEVILERAEQQTGSNFQNYASLVTEQLIALAQHMAGLGLPDSEAWSILETLAQKNNLGSKQLIKLRGILAHLELLSHRYWRSTHTPSKAAAPVLVAQAKVEDHVETVAPSSETAGIGRSWVQSMFSRDRALQAGRSRNGRDPMGGSSEASKSAPQSNADAGHKKNPATMRVLRGHKGAITALHTGAREGGELVDMDDTGFFLSGSADCTIKLWDPNSRNNSENCRATFNGHTGPIRAIGSDRSRVVTGSDDHTVLVWDKNAGVLQEELKGHEARVNCVRILSGERVITAGYDGTARMWDVRTDQIVSTLARHPTAILCLDFEESSEVLAVAGVDGEITIWDVRAGKKMHQLIGHTSWIRALKMGRDVILSGSDDWTARMWSVSRGTCDSVLSCHKGAVTSVELCKDEGVITGSADGMVRLWEREDGTLRSVKTVTGLHAAPILSIRAGDKWLAVGAADNSMSLFNRVGNLSGVESWQLYRTPQRTAATIRLFNVLTFSSFRANLTLQVHSIFTGHDHYFLVDCCNGCYGPSTTSRFEALFWSGKEEKIWIGWSSEVPSPSSCTVATMALHHL</sequence>
<reference evidence="6 7" key="1">
    <citation type="submission" date="2024-09" db="EMBL/GenBank/DDBJ databases">
        <title>Chromosome-scale assembly of Riccia fluitans.</title>
        <authorList>
            <person name="Paukszto L."/>
            <person name="Sawicki J."/>
            <person name="Karawczyk K."/>
            <person name="Piernik-Szablinska J."/>
            <person name="Szczecinska M."/>
            <person name="Mazdziarz M."/>
        </authorList>
    </citation>
    <scope>NUCLEOTIDE SEQUENCE [LARGE SCALE GENOMIC DNA]</scope>
    <source>
        <strain evidence="6">Rf_01</strain>
        <tissue evidence="6">Aerial parts of the thallus</tissue>
    </source>
</reference>
<dbReference type="CDD" id="cd00200">
    <property type="entry name" value="WD40"/>
    <property type="match status" value="1"/>
</dbReference>
<keyword evidence="1 3" id="KW-0853">WD repeat</keyword>
<dbReference type="InterPro" id="IPR001194">
    <property type="entry name" value="cDENN_dom"/>
</dbReference>
<feature type="repeat" description="WD" evidence="3">
    <location>
        <begin position="1006"/>
        <end position="1047"/>
    </location>
</feature>
<keyword evidence="2" id="KW-0677">Repeat</keyword>
<evidence type="ECO:0000256" key="1">
    <source>
        <dbReference type="ARBA" id="ARBA00022574"/>
    </source>
</evidence>
<dbReference type="InterPro" id="IPR036322">
    <property type="entry name" value="WD40_repeat_dom_sf"/>
</dbReference>
<dbReference type="SMART" id="SM00799">
    <property type="entry name" value="DENN"/>
    <property type="match status" value="1"/>
</dbReference>
<dbReference type="EMBL" id="JBHFFA010000001">
    <property type="protein sequence ID" value="KAL2650561.1"/>
    <property type="molecule type" value="Genomic_DNA"/>
</dbReference>
<accession>A0ABD1ZI25</accession>
<protein>
    <recommendedName>
        <fullName evidence="5">UDENN domain-containing protein</fullName>
    </recommendedName>
</protein>
<evidence type="ECO:0000313" key="6">
    <source>
        <dbReference type="EMBL" id="KAL2650561.1"/>
    </source>
</evidence>
<dbReference type="PROSITE" id="PS50211">
    <property type="entry name" value="DENN"/>
    <property type="match status" value="1"/>
</dbReference>
<feature type="repeat" description="WD" evidence="3">
    <location>
        <begin position="1088"/>
        <end position="1128"/>
    </location>
</feature>
<dbReference type="InterPro" id="IPR043153">
    <property type="entry name" value="DENN_C"/>
</dbReference>
<evidence type="ECO:0000256" key="3">
    <source>
        <dbReference type="PROSITE-ProRule" id="PRU00221"/>
    </source>
</evidence>
<dbReference type="GO" id="GO:0005737">
    <property type="term" value="C:cytoplasm"/>
    <property type="evidence" value="ECO:0007669"/>
    <property type="project" value="UniProtKB-ARBA"/>
</dbReference>
<feature type="repeat" description="WD" evidence="3">
    <location>
        <begin position="1048"/>
        <end position="1087"/>
    </location>
</feature>
<dbReference type="PANTHER" id="PTHR12296">
    <property type="entry name" value="DENN DOMAIN-CONTAINING PROTEIN 4"/>
    <property type="match status" value="1"/>
</dbReference>
<keyword evidence="7" id="KW-1185">Reference proteome</keyword>
<dbReference type="SMART" id="SM00801">
    <property type="entry name" value="dDENN"/>
    <property type="match status" value="1"/>
</dbReference>
<dbReference type="SMART" id="SM00320">
    <property type="entry name" value="WD40"/>
    <property type="match status" value="7"/>
</dbReference>
<proteinExistence type="predicted"/>
<dbReference type="PRINTS" id="PR00320">
    <property type="entry name" value="GPROTEINBRPT"/>
</dbReference>
<dbReference type="Gene3D" id="2.130.10.10">
    <property type="entry name" value="YVTN repeat-like/Quinoprotein amine dehydrogenase"/>
    <property type="match status" value="3"/>
</dbReference>
<dbReference type="Pfam" id="PF00400">
    <property type="entry name" value="WD40"/>
    <property type="match status" value="6"/>
</dbReference>
<dbReference type="Pfam" id="PF02141">
    <property type="entry name" value="DENN"/>
    <property type="match status" value="1"/>
</dbReference>
<feature type="region of interest" description="Disordered" evidence="4">
    <location>
        <begin position="527"/>
        <end position="555"/>
    </location>
</feature>
<dbReference type="InterPro" id="IPR001680">
    <property type="entry name" value="WD40_rpt"/>
</dbReference>
<dbReference type="InterPro" id="IPR005112">
    <property type="entry name" value="dDENN_dom"/>
</dbReference>
<dbReference type="AlphaFoldDB" id="A0ABD1ZI25"/>
<name>A0ABD1ZI25_9MARC</name>
<dbReference type="Gene3D" id="3.40.50.11500">
    <property type="match status" value="1"/>
</dbReference>
<evidence type="ECO:0000259" key="5">
    <source>
        <dbReference type="PROSITE" id="PS50211"/>
    </source>
</evidence>
<dbReference type="Proteomes" id="UP001605036">
    <property type="component" value="Unassembled WGS sequence"/>
</dbReference>
<evidence type="ECO:0000256" key="2">
    <source>
        <dbReference type="ARBA" id="ARBA00022737"/>
    </source>
</evidence>
<feature type="compositionally biased region" description="Polar residues" evidence="4">
    <location>
        <begin position="844"/>
        <end position="855"/>
    </location>
</feature>
<evidence type="ECO:0000256" key="4">
    <source>
        <dbReference type="SAM" id="MobiDB-lite"/>
    </source>
</evidence>
<dbReference type="InterPro" id="IPR005113">
    <property type="entry name" value="uDENN_dom"/>
</dbReference>
<dbReference type="SMART" id="SM00800">
    <property type="entry name" value="uDENN"/>
    <property type="match status" value="1"/>
</dbReference>
<dbReference type="InterPro" id="IPR037516">
    <property type="entry name" value="Tripartite_DENN"/>
</dbReference>
<dbReference type="PROSITE" id="PS00678">
    <property type="entry name" value="WD_REPEATS_1"/>
    <property type="match status" value="1"/>
</dbReference>
<evidence type="ECO:0000313" key="7">
    <source>
        <dbReference type="Proteomes" id="UP001605036"/>
    </source>
</evidence>
<dbReference type="PROSITE" id="PS50082">
    <property type="entry name" value="WD_REPEATS_2"/>
    <property type="match status" value="6"/>
</dbReference>
<feature type="repeat" description="WD" evidence="3">
    <location>
        <begin position="965"/>
        <end position="1005"/>
    </location>
</feature>
<dbReference type="InterPro" id="IPR019775">
    <property type="entry name" value="WD40_repeat_CS"/>
</dbReference>
<dbReference type="InterPro" id="IPR020472">
    <property type="entry name" value="WD40_PAC1"/>
</dbReference>
<feature type="domain" description="UDENN" evidence="5">
    <location>
        <begin position="22"/>
        <end position="449"/>
    </location>
</feature>